<feature type="transmembrane region" description="Helical" evidence="10">
    <location>
        <begin position="129"/>
        <end position="147"/>
    </location>
</feature>
<dbReference type="GO" id="GO:0008360">
    <property type="term" value="P:regulation of cell shape"/>
    <property type="evidence" value="ECO:0007669"/>
    <property type="project" value="UniProtKB-KW"/>
</dbReference>
<feature type="transmembrane region" description="Helical" evidence="10">
    <location>
        <begin position="308"/>
        <end position="332"/>
    </location>
</feature>
<protein>
    <submittedName>
        <fullName evidence="11">Uncharacterized protein</fullName>
    </submittedName>
</protein>
<feature type="transmembrane region" description="Helical" evidence="10">
    <location>
        <begin position="409"/>
        <end position="425"/>
    </location>
</feature>
<keyword evidence="6 10" id="KW-1133">Transmembrane helix</keyword>
<feature type="transmembrane region" description="Helical" evidence="10">
    <location>
        <begin position="265"/>
        <end position="287"/>
    </location>
</feature>
<feature type="transmembrane region" description="Helical" evidence="10">
    <location>
        <begin position="437"/>
        <end position="458"/>
    </location>
</feature>
<dbReference type="PANTHER" id="PTHR47019:SF1">
    <property type="entry name" value="LIPID II FLIPPASE MURJ"/>
    <property type="match status" value="1"/>
</dbReference>
<dbReference type="InterPro" id="IPR004268">
    <property type="entry name" value="MurJ"/>
</dbReference>
<comment type="subcellular location">
    <subcellularLocation>
        <location evidence="1">Cell membrane</location>
        <topology evidence="1">Multi-pass membrane protein</topology>
    </subcellularLocation>
</comment>
<feature type="transmembrane region" description="Helical" evidence="10">
    <location>
        <begin position="224"/>
        <end position="245"/>
    </location>
</feature>
<gene>
    <name evidence="11" type="ORF">DVG78_03640</name>
</gene>
<feature type="transmembrane region" description="Helical" evidence="10">
    <location>
        <begin position="344"/>
        <end position="365"/>
    </location>
</feature>
<dbReference type="AlphaFoldDB" id="A0A369IBJ5"/>
<evidence type="ECO:0000256" key="10">
    <source>
        <dbReference type="SAM" id="Phobius"/>
    </source>
</evidence>
<name>A0A369IBJ5_9BACT</name>
<evidence type="ECO:0000256" key="9">
    <source>
        <dbReference type="ARBA" id="ARBA00061532"/>
    </source>
</evidence>
<dbReference type="GO" id="GO:0034204">
    <property type="term" value="P:lipid translocation"/>
    <property type="evidence" value="ECO:0007669"/>
    <property type="project" value="TreeGrafter"/>
</dbReference>
<keyword evidence="4" id="KW-0133">Cell shape</keyword>
<evidence type="ECO:0000256" key="4">
    <source>
        <dbReference type="ARBA" id="ARBA00022960"/>
    </source>
</evidence>
<dbReference type="GO" id="GO:0015648">
    <property type="term" value="F:lipid-linked peptidoglycan transporter activity"/>
    <property type="evidence" value="ECO:0007669"/>
    <property type="project" value="TreeGrafter"/>
</dbReference>
<comment type="caution">
    <text evidence="11">The sequence shown here is derived from an EMBL/GenBank/DDBJ whole genome shotgun (WGS) entry which is preliminary data.</text>
</comment>
<keyword evidence="3 10" id="KW-0812">Transmembrane</keyword>
<dbReference type="PANTHER" id="PTHR47019">
    <property type="entry name" value="LIPID II FLIPPASE MURJ"/>
    <property type="match status" value="1"/>
</dbReference>
<accession>A0A369IBJ5</accession>
<dbReference type="RefSeq" id="WP_114459716.1">
    <property type="nucleotide sequence ID" value="NZ_QPIW01000002.1"/>
</dbReference>
<feature type="transmembrane region" description="Helical" evidence="10">
    <location>
        <begin position="183"/>
        <end position="203"/>
    </location>
</feature>
<evidence type="ECO:0000256" key="6">
    <source>
        <dbReference type="ARBA" id="ARBA00022989"/>
    </source>
</evidence>
<evidence type="ECO:0000256" key="7">
    <source>
        <dbReference type="ARBA" id="ARBA00023136"/>
    </source>
</evidence>
<dbReference type="Proteomes" id="UP000253141">
    <property type="component" value="Unassembled WGS sequence"/>
</dbReference>
<dbReference type="OrthoDB" id="912101at2"/>
<comment type="function">
    <text evidence="8">Involved in peptidoglycan biosynthesis. Transports lipid-linked peptidoglycan precursors from the inner to the outer leaflet of the cytoplasmic membrane.</text>
</comment>
<feature type="transmembrane region" description="Helical" evidence="10">
    <location>
        <begin position="377"/>
        <end position="397"/>
    </location>
</feature>
<keyword evidence="2" id="KW-1003">Cell membrane</keyword>
<sequence length="511" mass="57553">MSLDYRNIGVLFSLNTFNIILNVTYSTLTVYYFGTSAAVEAFFAATVLGTTVARFVQTGQLMEIIIPRYHKIKQESGSKAAMSIVAMLTNFLTFTALMLVLLLFAGGEFILQLMVPGFEDLAKAEVLKIFYWTGLLMPIQIATNLFQGMLNAENIYGKVELTNTLSLLISIGLLSVWGGQIDALVLGLILSILAQFLTTVYYLKQIGYKHSFTLRNHFFSLRELFHSISATSFYMVGVQLYIFIFNASLSLLPPGTYAIYRYAEVIYGKVANVFMSPISTVFFNQINNLINNNNAKSVKKFVAQNLNFSYFMSLFILLPFWAGGKFLIWTLWGGEKFTVNNVTSVYELLCIFFLTMICTSPYMIFRKLAITVTHPEWQYYYWGIMHVISASLSYLLIRNLGFKGVMFQVFLHSLLMALVPFLTVLSKKRTYLGIYEAMEVAKITLAFAIGAVAGWKFNTLWGDAVSYSKITGFLIGTSAALISSGIFISCCLLLKVHDIHLIQSKILKRIK</sequence>
<dbReference type="EMBL" id="QPIW01000002">
    <property type="protein sequence ID" value="RDB07129.1"/>
    <property type="molecule type" value="Genomic_DNA"/>
</dbReference>
<feature type="transmembrane region" description="Helical" evidence="10">
    <location>
        <begin position="159"/>
        <end position="177"/>
    </location>
</feature>
<evidence type="ECO:0000256" key="5">
    <source>
        <dbReference type="ARBA" id="ARBA00022984"/>
    </source>
</evidence>
<evidence type="ECO:0000256" key="3">
    <source>
        <dbReference type="ARBA" id="ARBA00022692"/>
    </source>
</evidence>
<keyword evidence="12" id="KW-1185">Reference proteome</keyword>
<evidence type="ECO:0000256" key="1">
    <source>
        <dbReference type="ARBA" id="ARBA00004651"/>
    </source>
</evidence>
<evidence type="ECO:0000256" key="2">
    <source>
        <dbReference type="ARBA" id="ARBA00022475"/>
    </source>
</evidence>
<feature type="transmembrane region" description="Helical" evidence="10">
    <location>
        <begin position="31"/>
        <end position="56"/>
    </location>
</feature>
<organism evidence="11 12">
    <name type="scientific">Runella aurantiaca</name>
    <dbReference type="NCBI Taxonomy" id="2282308"/>
    <lineage>
        <taxon>Bacteria</taxon>
        <taxon>Pseudomonadati</taxon>
        <taxon>Bacteroidota</taxon>
        <taxon>Cytophagia</taxon>
        <taxon>Cytophagales</taxon>
        <taxon>Spirosomataceae</taxon>
        <taxon>Runella</taxon>
    </lineage>
</organism>
<reference evidence="11 12" key="1">
    <citation type="submission" date="2018-07" db="EMBL/GenBank/DDBJ databases">
        <title>Genome analysis of Runella aurantiaca.</title>
        <authorList>
            <person name="Yang X."/>
        </authorList>
    </citation>
    <scope>NUCLEOTIDE SEQUENCE [LARGE SCALE GENOMIC DNA]</scope>
    <source>
        <strain evidence="11 12">YX9</strain>
    </source>
</reference>
<feature type="transmembrane region" description="Helical" evidence="10">
    <location>
        <begin position="7"/>
        <end position="25"/>
    </location>
</feature>
<evidence type="ECO:0000256" key="8">
    <source>
        <dbReference type="ARBA" id="ARBA00060041"/>
    </source>
</evidence>
<keyword evidence="5" id="KW-0573">Peptidoglycan synthesis</keyword>
<proteinExistence type="inferred from homology"/>
<comment type="similarity">
    <text evidence="9">Belongs to the MurJ/MviN family.</text>
</comment>
<dbReference type="InterPro" id="IPR051050">
    <property type="entry name" value="Lipid_II_flippase_MurJ/MviN"/>
</dbReference>
<dbReference type="GO" id="GO:0005886">
    <property type="term" value="C:plasma membrane"/>
    <property type="evidence" value="ECO:0007669"/>
    <property type="project" value="UniProtKB-SubCell"/>
</dbReference>
<evidence type="ECO:0000313" key="11">
    <source>
        <dbReference type="EMBL" id="RDB07129.1"/>
    </source>
</evidence>
<feature type="transmembrane region" description="Helical" evidence="10">
    <location>
        <begin position="77"/>
        <end position="105"/>
    </location>
</feature>
<feature type="transmembrane region" description="Helical" evidence="10">
    <location>
        <begin position="470"/>
        <end position="494"/>
    </location>
</feature>
<dbReference type="Pfam" id="PF03023">
    <property type="entry name" value="MurJ"/>
    <property type="match status" value="1"/>
</dbReference>
<evidence type="ECO:0000313" key="12">
    <source>
        <dbReference type="Proteomes" id="UP000253141"/>
    </source>
</evidence>
<keyword evidence="7 10" id="KW-0472">Membrane</keyword>
<dbReference type="GO" id="GO:0009252">
    <property type="term" value="P:peptidoglycan biosynthetic process"/>
    <property type="evidence" value="ECO:0007669"/>
    <property type="project" value="UniProtKB-KW"/>
</dbReference>